<gene>
    <name evidence="4" type="ORF">C1SCF055_LOCUS16485</name>
</gene>
<proteinExistence type="predicted"/>
<reference evidence="4" key="1">
    <citation type="submission" date="2022-10" db="EMBL/GenBank/DDBJ databases">
        <authorList>
            <person name="Chen Y."/>
            <person name="Dougan E. K."/>
            <person name="Chan C."/>
            <person name="Rhodes N."/>
            <person name="Thang M."/>
        </authorList>
    </citation>
    <scope>NUCLEOTIDE SEQUENCE</scope>
</reference>
<organism evidence="4">
    <name type="scientific">Cladocopium goreaui</name>
    <dbReference type="NCBI Taxonomy" id="2562237"/>
    <lineage>
        <taxon>Eukaryota</taxon>
        <taxon>Sar</taxon>
        <taxon>Alveolata</taxon>
        <taxon>Dinophyceae</taxon>
        <taxon>Suessiales</taxon>
        <taxon>Symbiodiniaceae</taxon>
        <taxon>Cladocopium</taxon>
    </lineage>
</organism>
<dbReference type="OrthoDB" id="158357at2759"/>
<feature type="domain" description="PIPK" evidence="3">
    <location>
        <begin position="222"/>
        <end position="401"/>
    </location>
</feature>
<dbReference type="EMBL" id="CAMXCT030001367">
    <property type="protein sequence ID" value="CAL4776720.1"/>
    <property type="molecule type" value="Genomic_DNA"/>
</dbReference>
<dbReference type="EMBL" id="CAMXCT010001367">
    <property type="protein sequence ID" value="CAI3989408.1"/>
    <property type="molecule type" value="Genomic_DNA"/>
</dbReference>
<protein>
    <recommendedName>
        <fullName evidence="3">PIPK domain-containing protein</fullName>
    </recommendedName>
</protein>
<dbReference type="InterPro" id="IPR027483">
    <property type="entry name" value="PInositol-4-P-4/5-kinase_C_sf"/>
</dbReference>
<evidence type="ECO:0000259" key="3">
    <source>
        <dbReference type="Pfam" id="PF01504"/>
    </source>
</evidence>
<name>A0A9P1CEX7_9DINO</name>
<comment type="caution">
    <text evidence="4">The sequence shown here is derived from an EMBL/GenBank/DDBJ whole genome shotgun (WGS) entry which is preliminary data.</text>
</comment>
<dbReference type="Gene3D" id="3.30.810.10">
    <property type="entry name" value="2-Layer Sandwich"/>
    <property type="match status" value="1"/>
</dbReference>
<accession>A0A9P1CEX7</accession>
<dbReference type="GO" id="GO:0046488">
    <property type="term" value="P:phosphatidylinositol metabolic process"/>
    <property type="evidence" value="ECO:0007669"/>
    <property type="project" value="InterPro"/>
</dbReference>
<evidence type="ECO:0000313" key="4">
    <source>
        <dbReference type="EMBL" id="CAI3989408.1"/>
    </source>
</evidence>
<dbReference type="Proteomes" id="UP001152797">
    <property type="component" value="Unassembled WGS sequence"/>
</dbReference>
<feature type="region of interest" description="Disordered" evidence="1">
    <location>
        <begin position="107"/>
        <end position="130"/>
    </location>
</feature>
<evidence type="ECO:0000313" key="6">
    <source>
        <dbReference type="Proteomes" id="UP001152797"/>
    </source>
</evidence>
<evidence type="ECO:0000313" key="5">
    <source>
        <dbReference type="EMBL" id="CAL1142783.1"/>
    </source>
</evidence>
<evidence type="ECO:0000256" key="2">
    <source>
        <dbReference type="SAM" id="SignalP"/>
    </source>
</evidence>
<feature type="compositionally biased region" description="Polar residues" evidence="1">
    <location>
        <begin position="51"/>
        <end position="61"/>
    </location>
</feature>
<feature type="region of interest" description="Disordered" evidence="1">
    <location>
        <begin position="40"/>
        <end position="65"/>
    </location>
</feature>
<feature type="signal peptide" evidence="2">
    <location>
        <begin position="1"/>
        <end position="20"/>
    </location>
</feature>
<dbReference type="InterPro" id="IPR002498">
    <property type="entry name" value="PInositol-4-P-4/5-kinase_core"/>
</dbReference>
<feature type="non-terminal residue" evidence="4">
    <location>
        <position position="451"/>
    </location>
</feature>
<feature type="compositionally biased region" description="Acidic residues" evidence="1">
    <location>
        <begin position="151"/>
        <end position="164"/>
    </location>
</feature>
<feature type="region of interest" description="Disordered" evidence="1">
    <location>
        <begin position="151"/>
        <end position="170"/>
    </location>
</feature>
<evidence type="ECO:0000256" key="1">
    <source>
        <dbReference type="SAM" id="MobiDB-lite"/>
    </source>
</evidence>
<dbReference type="EMBL" id="CAMXCT020001367">
    <property type="protein sequence ID" value="CAL1142783.1"/>
    <property type="molecule type" value="Genomic_DNA"/>
</dbReference>
<keyword evidence="2" id="KW-0732">Signal</keyword>
<feature type="chain" id="PRO_5043270416" description="PIPK domain-containing protein" evidence="2">
    <location>
        <begin position="21"/>
        <end position="451"/>
    </location>
</feature>
<dbReference type="GO" id="GO:0052742">
    <property type="term" value="F:phosphatidylinositol kinase activity"/>
    <property type="evidence" value="ECO:0007669"/>
    <property type="project" value="InterPro"/>
</dbReference>
<keyword evidence="6" id="KW-1185">Reference proteome</keyword>
<dbReference type="AlphaFoldDB" id="A0A9P1CEX7"/>
<reference evidence="5" key="2">
    <citation type="submission" date="2024-04" db="EMBL/GenBank/DDBJ databases">
        <authorList>
            <person name="Chen Y."/>
            <person name="Shah S."/>
            <person name="Dougan E. K."/>
            <person name="Thang M."/>
            <person name="Chan C."/>
        </authorList>
    </citation>
    <scope>NUCLEOTIDE SEQUENCE [LARGE SCALE GENOMIC DNA]</scope>
</reference>
<dbReference type="Pfam" id="PF01504">
    <property type="entry name" value="PIP5K"/>
    <property type="match status" value="1"/>
</dbReference>
<dbReference type="SUPFAM" id="SSF56104">
    <property type="entry name" value="SAICAR synthase-like"/>
    <property type="match status" value="1"/>
</dbReference>
<sequence length="451" mass="50881">MASCFRRFLTVISFFTLALGLRTALALRGEDNQESHALAVVDPSDPSDPSGDNQDLESTVLETPEELENLDDFLDGIMADLEEDEDEDEDMDELKWSPEELDEIMKAQEQDNDDKLSGSEKAEKTEEKLDVLSPEEIEDLLSDVNVEVGLEEEGDQDQDQDDEACTFSSDSENLMDWLRETKNSKTDGCQDFGPRFGRWGAQACPPLTSIIADLEAGTKEATGGKSGTKPIVSKRFAVKLIDNVEHKMLHKLLHSLKGSRRDSFLVPTCRSLCFKVSGKSELRYVQITPNILLRGEAKPYFTRLFDLKGNYAWRSRVADPIKDFVWKDTNFKHMFPTGLNLTQVMFPNGKGDFSTFKGDLAASYVARILYSDSRELAKLGLMDYSLLLHISTFSRKTMRSAELEAGFKKLNPDKPWGFARAMIHGKEKLFAISWGIIDLLMHEKENRGFLN</sequence>